<feature type="transmembrane region" description="Helical" evidence="2">
    <location>
        <begin position="66"/>
        <end position="83"/>
    </location>
</feature>
<dbReference type="GO" id="GO:0042910">
    <property type="term" value="F:xenobiotic transmembrane transporter activity"/>
    <property type="evidence" value="ECO:0007669"/>
    <property type="project" value="InterPro"/>
</dbReference>
<feature type="transmembrane region" description="Helical" evidence="2">
    <location>
        <begin position="29"/>
        <end position="46"/>
    </location>
</feature>
<sequence length="219" mass="23721">MGSALETLCGQAYGAGQTHMLGVYMQRTIIILLATCVILLPIYLFANPVLVLLGQETAIAELSGRYTMLLIPQLFSLAINFPTSKFLQAHSKVDVLAGIGFAALLIWYMMSIILLVGHLNNVVIAVGSISICVRVSNELGLGNPRSTKYSVYIAVFQSLLIGILCMVIVLVARNHLDIIFSSSTEMQEVVANLAYLLGITMVLNSVQPVISGKEVKYQS</sequence>
<proteinExistence type="inferred from homology"/>
<dbReference type="Pfam" id="PF01554">
    <property type="entry name" value="MatE"/>
    <property type="match status" value="2"/>
</dbReference>
<feature type="transmembrane region" description="Helical" evidence="2">
    <location>
        <begin position="95"/>
        <end position="116"/>
    </location>
</feature>
<dbReference type="EMBL" id="JAVYJV010000009">
    <property type="protein sequence ID" value="KAK4363047.1"/>
    <property type="molecule type" value="Genomic_DNA"/>
</dbReference>
<dbReference type="PANTHER" id="PTHR11206">
    <property type="entry name" value="MULTIDRUG RESISTANCE PROTEIN"/>
    <property type="match status" value="1"/>
</dbReference>
<name>A0AAE1S5B8_9SOLA</name>
<organism evidence="3 4">
    <name type="scientific">Anisodus tanguticus</name>
    <dbReference type="NCBI Taxonomy" id="243964"/>
    <lineage>
        <taxon>Eukaryota</taxon>
        <taxon>Viridiplantae</taxon>
        <taxon>Streptophyta</taxon>
        <taxon>Embryophyta</taxon>
        <taxon>Tracheophyta</taxon>
        <taxon>Spermatophyta</taxon>
        <taxon>Magnoliopsida</taxon>
        <taxon>eudicotyledons</taxon>
        <taxon>Gunneridae</taxon>
        <taxon>Pentapetalae</taxon>
        <taxon>asterids</taxon>
        <taxon>lamiids</taxon>
        <taxon>Solanales</taxon>
        <taxon>Solanaceae</taxon>
        <taxon>Solanoideae</taxon>
        <taxon>Hyoscyameae</taxon>
        <taxon>Anisodus</taxon>
    </lineage>
</organism>
<keyword evidence="2" id="KW-0472">Membrane</keyword>
<accession>A0AAE1S5B8</accession>
<evidence type="ECO:0000256" key="1">
    <source>
        <dbReference type="ARBA" id="ARBA00010199"/>
    </source>
</evidence>
<dbReference type="GO" id="GO:0016020">
    <property type="term" value="C:membrane"/>
    <property type="evidence" value="ECO:0007669"/>
    <property type="project" value="InterPro"/>
</dbReference>
<evidence type="ECO:0000313" key="3">
    <source>
        <dbReference type="EMBL" id="KAK4363047.1"/>
    </source>
</evidence>
<feature type="transmembrane region" description="Helical" evidence="2">
    <location>
        <begin position="151"/>
        <end position="172"/>
    </location>
</feature>
<evidence type="ECO:0000313" key="4">
    <source>
        <dbReference type="Proteomes" id="UP001291623"/>
    </source>
</evidence>
<keyword evidence="2" id="KW-0812">Transmembrane</keyword>
<keyword evidence="4" id="KW-1185">Reference proteome</keyword>
<comment type="caution">
    <text evidence="3">The sequence shown here is derived from an EMBL/GenBank/DDBJ whole genome shotgun (WGS) entry which is preliminary data.</text>
</comment>
<evidence type="ECO:0000256" key="2">
    <source>
        <dbReference type="SAM" id="Phobius"/>
    </source>
</evidence>
<comment type="similarity">
    <text evidence="1">Belongs to the multi antimicrobial extrusion (MATE) (TC 2.A.66.1) family.</text>
</comment>
<protein>
    <submittedName>
        <fullName evidence="3">Uncharacterized protein</fullName>
    </submittedName>
</protein>
<dbReference type="Proteomes" id="UP001291623">
    <property type="component" value="Unassembled WGS sequence"/>
</dbReference>
<reference evidence="3" key="1">
    <citation type="submission" date="2023-12" db="EMBL/GenBank/DDBJ databases">
        <title>Genome assembly of Anisodus tanguticus.</title>
        <authorList>
            <person name="Wang Y.-J."/>
        </authorList>
    </citation>
    <scope>NUCLEOTIDE SEQUENCE</scope>
    <source>
        <strain evidence="3">KB-2021</strain>
        <tissue evidence="3">Leaf</tissue>
    </source>
</reference>
<dbReference type="AlphaFoldDB" id="A0AAE1S5B8"/>
<dbReference type="InterPro" id="IPR002528">
    <property type="entry name" value="MATE_fam"/>
</dbReference>
<dbReference type="GO" id="GO:0015297">
    <property type="term" value="F:antiporter activity"/>
    <property type="evidence" value="ECO:0007669"/>
    <property type="project" value="InterPro"/>
</dbReference>
<keyword evidence="2" id="KW-1133">Transmembrane helix</keyword>
<gene>
    <name evidence="3" type="ORF">RND71_018288</name>
</gene>
<feature type="transmembrane region" description="Helical" evidence="2">
    <location>
        <begin position="192"/>
        <end position="210"/>
    </location>
</feature>